<keyword evidence="3" id="KW-1185">Reference proteome</keyword>
<keyword evidence="1" id="KW-0732">Signal</keyword>
<proteinExistence type="predicted"/>
<dbReference type="AlphaFoldDB" id="A0A4P6EAV1"/>
<dbReference type="KEGG" id="mprt:ET475_00530"/>
<dbReference type="RefSeq" id="WP_129385025.1">
    <property type="nucleotide sequence ID" value="NZ_CP035494.1"/>
</dbReference>
<protein>
    <recommendedName>
        <fullName evidence="4">Secreted protein</fullName>
    </recommendedName>
</protein>
<evidence type="ECO:0000313" key="3">
    <source>
        <dbReference type="Proteomes" id="UP000293995"/>
    </source>
</evidence>
<feature type="signal peptide" evidence="1">
    <location>
        <begin position="1"/>
        <end position="34"/>
    </location>
</feature>
<feature type="chain" id="PRO_5020898171" description="Secreted protein" evidence="1">
    <location>
        <begin position="35"/>
        <end position="112"/>
    </location>
</feature>
<dbReference type="Proteomes" id="UP000293995">
    <property type="component" value="Chromosome"/>
</dbReference>
<gene>
    <name evidence="2" type="ORF">ET475_00530</name>
</gene>
<dbReference type="EMBL" id="CP035494">
    <property type="protein sequence ID" value="QAY58636.1"/>
    <property type="molecule type" value="Genomic_DNA"/>
</dbReference>
<evidence type="ECO:0000256" key="1">
    <source>
        <dbReference type="SAM" id="SignalP"/>
    </source>
</evidence>
<name>A0A4P6EAV1_9MICO</name>
<organism evidence="2 3">
    <name type="scientific">Microbacterium protaetiae</name>
    <dbReference type="NCBI Taxonomy" id="2509458"/>
    <lineage>
        <taxon>Bacteria</taxon>
        <taxon>Bacillati</taxon>
        <taxon>Actinomycetota</taxon>
        <taxon>Actinomycetes</taxon>
        <taxon>Micrococcales</taxon>
        <taxon>Microbacteriaceae</taxon>
        <taxon>Microbacterium</taxon>
    </lineage>
</organism>
<sequence>MTSKAAKKSTVFGATAALAMTLLASFAVVTPAHAVCSGAYFSVNTSAQATVKVSSLCTGSSKVRARKDWYYTDSTNSSVGTSVGPWIGDPGLASIVYLPSGRFHKVNIIESN</sequence>
<evidence type="ECO:0000313" key="2">
    <source>
        <dbReference type="EMBL" id="QAY58636.1"/>
    </source>
</evidence>
<accession>A0A4P6EAV1</accession>
<evidence type="ECO:0008006" key="4">
    <source>
        <dbReference type="Google" id="ProtNLM"/>
    </source>
</evidence>
<reference evidence="2 3" key="1">
    <citation type="submission" date="2019-01" db="EMBL/GenBank/DDBJ databases">
        <title>Genome sequencing of strain DFW100M-13.</title>
        <authorList>
            <person name="Heo J."/>
            <person name="Kim S.-J."/>
            <person name="Kim J.-S."/>
            <person name="Hong S.-B."/>
            <person name="Kwon S.-W."/>
        </authorList>
    </citation>
    <scope>NUCLEOTIDE SEQUENCE [LARGE SCALE GENOMIC DNA]</scope>
    <source>
        <strain evidence="2 3">DFW100M-13</strain>
    </source>
</reference>